<name>A0ABD3JWS9_EUCGL</name>
<dbReference type="PANTHER" id="PTHR46772:SF8">
    <property type="entry name" value="TRANSCRIPTION FACTOR BHLH95"/>
    <property type="match status" value="1"/>
</dbReference>
<evidence type="ECO:0000313" key="11">
    <source>
        <dbReference type="Proteomes" id="UP001634007"/>
    </source>
</evidence>
<protein>
    <recommendedName>
        <fullName evidence="12">BHLH domain-containing protein</fullName>
    </recommendedName>
</protein>
<dbReference type="InterPro" id="IPR011598">
    <property type="entry name" value="bHLH_dom"/>
</dbReference>
<proteinExistence type="predicted"/>
<keyword evidence="6" id="KW-0175">Coiled coil</keyword>
<gene>
    <name evidence="10" type="ORF">ACJRO7_027568</name>
</gene>
<sequence>MSEGGDHVAFPWKNPTWDFAKPDNSSNVGDRLGKKTACSSSHAQTAAEKELRPVPTRKRSRDMIKEGEDKNGKGKLAANGAKTVGESDHEIHIWTERERRKKMRNMFANLHALLPHIPPKADKSTIVDEAVNYIKNLENTLQNLQKQKQEKYHCTAIFNCEPSTVVNSQSLASDSREAFLASQGSAAGNLPISAASSSASSPVFRHPIAFQTWSSPNVVLNICGDEAMISVCSPKKPGLFTAICYVLEKHKIQVVSAQVSSDYSRSLYMIQAQVAGASDQQAEVLPVEEIFKQAATEIMVWTSP</sequence>
<dbReference type="PANTHER" id="PTHR46772">
    <property type="entry name" value="BHLH DOMAIN-CONTAINING PROTEIN"/>
    <property type="match status" value="1"/>
</dbReference>
<evidence type="ECO:0000256" key="5">
    <source>
        <dbReference type="ARBA" id="ARBA00023242"/>
    </source>
</evidence>
<dbReference type="InterPro" id="IPR054502">
    <property type="entry name" value="bHLH-TF_ACT-like_plant"/>
</dbReference>
<keyword evidence="5" id="KW-0539">Nucleus</keyword>
<dbReference type="PROSITE" id="PS51671">
    <property type="entry name" value="ACT"/>
    <property type="match status" value="1"/>
</dbReference>
<dbReference type="GO" id="GO:0003677">
    <property type="term" value="F:DNA binding"/>
    <property type="evidence" value="ECO:0007669"/>
    <property type="project" value="UniProtKB-KW"/>
</dbReference>
<dbReference type="InterPro" id="IPR044278">
    <property type="entry name" value="BHLH95-like"/>
</dbReference>
<comment type="caution">
    <text evidence="10">The sequence shown here is derived from an EMBL/GenBank/DDBJ whole genome shotgun (WGS) entry which is preliminary data.</text>
</comment>
<dbReference type="SMART" id="SM00353">
    <property type="entry name" value="HLH"/>
    <property type="match status" value="1"/>
</dbReference>
<dbReference type="Proteomes" id="UP001634007">
    <property type="component" value="Unassembled WGS sequence"/>
</dbReference>
<dbReference type="SUPFAM" id="SSF47459">
    <property type="entry name" value="HLH, helix-loop-helix DNA-binding domain"/>
    <property type="match status" value="1"/>
</dbReference>
<evidence type="ECO:0000313" key="10">
    <source>
        <dbReference type="EMBL" id="KAL3730568.1"/>
    </source>
</evidence>
<evidence type="ECO:0000256" key="4">
    <source>
        <dbReference type="ARBA" id="ARBA00023163"/>
    </source>
</evidence>
<keyword evidence="3" id="KW-0238">DNA-binding</keyword>
<keyword evidence="11" id="KW-1185">Reference proteome</keyword>
<accession>A0ABD3JWS9</accession>
<dbReference type="Pfam" id="PF22754">
    <property type="entry name" value="bHLH-TF_ACT-like_plant"/>
    <property type="match status" value="1"/>
</dbReference>
<organism evidence="10 11">
    <name type="scientific">Eucalyptus globulus</name>
    <name type="common">Tasmanian blue gum</name>
    <dbReference type="NCBI Taxonomy" id="34317"/>
    <lineage>
        <taxon>Eukaryota</taxon>
        <taxon>Viridiplantae</taxon>
        <taxon>Streptophyta</taxon>
        <taxon>Embryophyta</taxon>
        <taxon>Tracheophyta</taxon>
        <taxon>Spermatophyta</taxon>
        <taxon>Magnoliopsida</taxon>
        <taxon>eudicotyledons</taxon>
        <taxon>Gunneridae</taxon>
        <taxon>Pentapetalae</taxon>
        <taxon>rosids</taxon>
        <taxon>malvids</taxon>
        <taxon>Myrtales</taxon>
        <taxon>Myrtaceae</taxon>
        <taxon>Myrtoideae</taxon>
        <taxon>Eucalypteae</taxon>
        <taxon>Eucalyptus</taxon>
    </lineage>
</organism>
<dbReference type="CDD" id="cd11393">
    <property type="entry name" value="bHLH_AtbHLH_like"/>
    <property type="match status" value="1"/>
</dbReference>
<dbReference type="Gene3D" id="4.10.280.10">
    <property type="entry name" value="Helix-loop-helix DNA-binding domain"/>
    <property type="match status" value="1"/>
</dbReference>
<feature type="domain" description="ACT" evidence="9">
    <location>
        <begin position="228"/>
        <end position="304"/>
    </location>
</feature>
<feature type="domain" description="BHLH" evidence="8">
    <location>
        <begin position="87"/>
        <end position="137"/>
    </location>
</feature>
<feature type="compositionally biased region" description="Basic and acidic residues" evidence="7">
    <location>
        <begin position="61"/>
        <end position="72"/>
    </location>
</feature>
<evidence type="ECO:0008006" key="12">
    <source>
        <dbReference type="Google" id="ProtNLM"/>
    </source>
</evidence>
<dbReference type="GO" id="GO:0005634">
    <property type="term" value="C:nucleus"/>
    <property type="evidence" value="ECO:0007669"/>
    <property type="project" value="UniProtKB-SubCell"/>
</dbReference>
<dbReference type="SUPFAM" id="SSF55021">
    <property type="entry name" value="ACT-like"/>
    <property type="match status" value="1"/>
</dbReference>
<dbReference type="InterPro" id="IPR045865">
    <property type="entry name" value="ACT-like_dom_sf"/>
</dbReference>
<evidence type="ECO:0000256" key="7">
    <source>
        <dbReference type="SAM" id="MobiDB-lite"/>
    </source>
</evidence>
<evidence type="ECO:0000256" key="6">
    <source>
        <dbReference type="SAM" id="Coils"/>
    </source>
</evidence>
<evidence type="ECO:0000259" key="9">
    <source>
        <dbReference type="PROSITE" id="PS51671"/>
    </source>
</evidence>
<keyword evidence="4" id="KW-0804">Transcription</keyword>
<feature type="coiled-coil region" evidence="6">
    <location>
        <begin position="127"/>
        <end position="154"/>
    </location>
</feature>
<dbReference type="InterPro" id="IPR045239">
    <property type="entry name" value="bHLH95_bHLH"/>
</dbReference>
<dbReference type="Pfam" id="PF00010">
    <property type="entry name" value="HLH"/>
    <property type="match status" value="1"/>
</dbReference>
<evidence type="ECO:0000256" key="1">
    <source>
        <dbReference type="ARBA" id="ARBA00004123"/>
    </source>
</evidence>
<keyword evidence="2" id="KW-0805">Transcription regulation</keyword>
<reference evidence="10 11" key="1">
    <citation type="submission" date="2024-11" db="EMBL/GenBank/DDBJ databases">
        <title>Chromosome-level genome assembly of Eucalyptus globulus Labill. provides insights into its genome evolution.</title>
        <authorList>
            <person name="Li X."/>
        </authorList>
    </citation>
    <scope>NUCLEOTIDE SEQUENCE [LARGE SCALE GENOMIC DNA]</scope>
    <source>
        <strain evidence="10">CL2024</strain>
        <tissue evidence="10">Fresh tender leaves</tissue>
    </source>
</reference>
<evidence type="ECO:0000256" key="3">
    <source>
        <dbReference type="ARBA" id="ARBA00023125"/>
    </source>
</evidence>
<dbReference type="InterPro" id="IPR002912">
    <property type="entry name" value="ACT_dom"/>
</dbReference>
<comment type="subcellular location">
    <subcellularLocation>
        <location evidence="1">Nucleus</location>
    </subcellularLocation>
</comment>
<dbReference type="AlphaFoldDB" id="A0ABD3JWS9"/>
<dbReference type="EMBL" id="JBJKBG010000007">
    <property type="protein sequence ID" value="KAL3730568.1"/>
    <property type="molecule type" value="Genomic_DNA"/>
</dbReference>
<dbReference type="PROSITE" id="PS50888">
    <property type="entry name" value="BHLH"/>
    <property type="match status" value="1"/>
</dbReference>
<dbReference type="InterPro" id="IPR036638">
    <property type="entry name" value="HLH_DNA-bd_sf"/>
</dbReference>
<evidence type="ECO:0000256" key="2">
    <source>
        <dbReference type="ARBA" id="ARBA00023015"/>
    </source>
</evidence>
<evidence type="ECO:0000259" key="8">
    <source>
        <dbReference type="PROSITE" id="PS50888"/>
    </source>
</evidence>
<feature type="region of interest" description="Disordered" evidence="7">
    <location>
        <begin position="1"/>
        <end position="84"/>
    </location>
</feature>